<comment type="caution">
    <text evidence="1">The sequence shown here is derived from an EMBL/GenBank/DDBJ whole genome shotgun (WGS) entry which is preliminary data.</text>
</comment>
<protein>
    <submittedName>
        <fullName evidence="1">Uncharacterized protein</fullName>
    </submittedName>
</protein>
<dbReference type="Proteomes" id="UP000269271">
    <property type="component" value="Unassembled WGS sequence"/>
</dbReference>
<evidence type="ECO:0000313" key="2">
    <source>
        <dbReference type="Proteomes" id="UP000269271"/>
    </source>
</evidence>
<dbReference type="EMBL" id="QTQX01000013">
    <property type="protein sequence ID" value="RQT25980.1"/>
    <property type="molecule type" value="Genomic_DNA"/>
</dbReference>
<sequence>MNDRVALETRAGQRVPVTGGAGLPADGGGRPVADAAIDGAPAFSDLPSAERSFLRNCTTSRIGGAPNSRLYSRLNCDALS</sequence>
<organism evidence="1 2">
    <name type="scientific">Burkholderia contaminans</name>
    <dbReference type="NCBI Taxonomy" id="488447"/>
    <lineage>
        <taxon>Bacteria</taxon>
        <taxon>Pseudomonadati</taxon>
        <taxon>Pseudomonadota</taxon>
        <taxon>Betaproteobacteria</taxon>
        <taxon>Burkholderiales</taxon>
        <taxon>Burkholderiaceae</taxon>
        <taxon>Burkholderia</taxon>
        <taxon>Burkholderia cepacia complex</taxon>
    </lineage>
</organism>
<accession>A0A3N8QRZ5</accession>
<evidence type="ECO:0000313" key="1">
    <source>
        <dbReference type="EMBL" id="RQT25980.1"/>
    </source>
</evidence>
<reference evidence="1 2" key="1">
    <citation type="submission" date="2018-08" db="EMBL/GenBank/DDBJ databases">
        <title>Comparative analysis of Burkholderia isolates from Puerto Rico.</title>
        <authorList>
            <person name="Hall C."/>
            <person name="Sahl J."/>
            <person name="Wagner D."/>
        </authorList>
    </citation>
    <scope>NUCLEOTIDE SEQUENCE [LARGE SCALE GENOMIC DNA]</scope>
    <source>
        <strain evidence="1 2">Bp9001</strain>
    </source>
</reference>
<gene>
    <name evidence="1" type="ORF">DF037_19995</name>
</gene>
<dbReference type="AlphaFoldDB" id="A0A3N8QRZ5"/>
<proteinExistence type="predicted"/>
<name>A0A3N8QRZ5_9BURK</name>